<name>A0A1Q2KYL2_9BACL</name>
<accession>A0A1Q2KYL2</accession>
<dbReference type="HAMAP" id="MF_01660">
    <property type="entry name" value="MenH"/>
    <property type="match status" value="1"/>
</dbReference>
<feature type="domain" description="AB hydrolase-1" evidence="4">
    <location>
        <begin position="20"/>
        <end position="253"/>
    </location>
</feature>
<keyword evidence="1 3" id="KW-0474">Menaquinone biosynthesis</keyword>
<evidence type="ECO:0000256" key="2">
    <source>
        <dbReference type="ARBA" id="ARBA00023239"/>
    </source>
</evidence>
<comment type="function">
    <text evidence="3">Catalyzes a proton abstraction reaction that results in 2,5-elimination of pyruvate from 2-succinyl-5-enolpyruvyl-6-hydroxy-3-cyclohexene-1-carboxylate (SEPHCHC) and the formation of 2-succinyl-6-hydroxy-2,4-cyclohexadiene-1-carboxylate (SHCHC).</text>
</comment>
<dbReference type="NCBIfam" id="TIGR03695">
    <property type="entry name" value="menH_SHCHC"/>
    <property type="match status" value="1"/>
</dbReference>
<keyword evidence="2 3" id="KW-0456">Lyase</keyword>
<dbReference type="PANTHER" id="PTHR42916:SF1">
    <property type="entry name" value="PROTEIN PHYLLO, CHLOROPLASTIC"/>
    <property type="match status" value="1"/>
</dbReference>
<evidence type="ECO:0000256" key="1">
    <source>
        <dbReference type="ARBA" id="ARBA00022428"/>
    </source>
</evidence>
<gene>
    <name evidence="3" type="primary">menH</name>
    <name evidence="5" type="ORF">B0X71_06375</name>
</gene>
<dbReference type="UniPathway" id="UPA01057">
    <property type="reaction ID" value="UER00900"/>
</dbReference>
<reference evidence="5 6" key="1">
    <citation type="submission" date="2017-02" db="EMBL/GenBank/DDBJ databases">
        <title>The complete genomic sequence of a novel cold adapted crude oil-degrading bacterium Planococcus qaidamina Y42.</title>
        <authorList>
            <person name="Yang R."/>
        </authorList>
    </citation>
    <scope>NUCLEOTIDE SEQUENCE [LARGE SCALE GENOMIC DNA]</scope>
    <source>
        <strain evidence="5 6">Y42</strain>
    </source>
</reference>
<organism evidence="5 6">
    <name type="scientific">Planococcus lenghuensis</name>
    <dbReference type="NCBI Taxonomy" id="2213202"/>
    <lineage>
        <taxon>Bacteria</taxon>
        <taxon>Bacillati</taxon>
        <taxon>Bacillota</taxon>
        <taxon>Bacilli</taxon>
        <taxon>Bacillales</taxon>
        <taxon>Caryophanaceae</taxon>
        <taxon>Planococcus</taxon>
    </lineage>
</organism>
<evidence type="ECO:0000313" key="6">
    <source>
        <dbReference type="Proteomes" id="UP000188184"/>
    </source>
</evidence>
<dbReference type="Proteomes" id="UP000188184">
    <property type="component" value="Chromosome"/>
</dbReference>
<dbReference type="PRINTS" id="PR00111">
    <property type="entry name" value="ABHYDROLASE"/>
</dbReference>
<proteinExistence type="inferred from homology"/>
<dbReference type="RefSeq" id="WP_077588622.1">
    <property type="nucleotide sequence ID" value="NZ_CP019640.1"/>
</dbReference>
<dbReference type="InterPro" id="IPR029058">
    <property type="entry name" value="AB_hydrolase_fold"/>
</dbReference>
<dbReference type="OrthoDB" id="9808398at2"/>
<dbReference type="KEGG" id="pmar:B0X71_06375"/>
<dbReference type="PANTHER" id="PTHR42916">
    <property type="entry name" value="2-SUCCINYL-5-ENOLPYRUVYL-6-HYDROXY-3-CYCLOHEXENE-1-CARBOXYLATE SYNTHASE"/>
    <property type="match status" value="1"/>
</dbReference>
<dbReference type="InterPro" id="IPR000073">
    <property type="entry name" value="AB_hydrolase_1"/>
</dbReference>
<comment type="similarity">
    <text evidence="3">Belongs to the AB hydrolase superfamily. MenH family.</text>
</comment>
<dbReference type="GO" id="GO:0009234">
    <property type="term" value="P:menaquinone biosynthetic process"/>
    <property type="evidence" value="ECO:0007669"/>
    <property type="project" value="UniProtKB-UniRule"/>
</dbReference>
<dbReference type="EMBL" id="CP019640">
    <property type="protein sequence ID" value="AQQ52742.1"/>
    <property type="molecule type" value="Genomic_DNA"/>
</dbReference>
<comment type="pathway">
    <text evidence="3">Quinol/quinone metabolism; menaquinone biosynthesis.</text>
</comment>
<protein>
    <recommendedName>
        <fullName evidence="3">Putative 2-succinyl-6-hydroxy-2,4-cyclohexadiene-1-carboxylate synthase</fullName>
        <shortName evidence="3">SHCHC synthase</shortName>
        <ecNumber evidence="3">4.2.99.20</ecNumber>
    </recommendedName>
</protein>
<dbReference type="InterPro" id="IPR022485">
    <property type="entry name" value="SHCHC_synthase_MenH"/>
</dbReference>
<evidence type="ECO:0000313" key="5">
    <source>
        <dbReference type="EMBL" id="AQQ52742.1"/>
    </source>
</evidence>
<evidence type="ECO:0000259" key="4">
    <source>
        <dbReference type="Pfam" id="PF00561"/>
    </source>
</evidence>
<comment type="pathway">
    <text evidence="3">Quinol/quinone metabolism; 1,4-dihydroxy-2-naphthoate biosynthesis; 1,4-dihydroxy-2-naphthoate from chorismate: step 3/7.</text>
</comment>
<dbReference type="AlphaFoldDB" id="A0A1Q2KYL2"/>
<dbReference type="Gene3D" id="3.40.50.1820">
    <property type="entry name" value="alpha/beta hydrolase"/>
    <property type="match status" value="1"/>
</dbReference>
<comment type="catalytic activity">
    <reaction evidence="3">
        <text>5-enolpyruvoyl-6-hydroxy-2-succinyl-cyclohex-3-ene-1-carboxylate = (1R,6R)-6-hydroxy-2-succinyl-cyclohexa-2,4-diene-1-carboxylate + pyruvate</text>
        <dbReference type="Rhea" id="RHEA:25597"/>
        <dbReference type="ChEBI" id="CHEBI:15361"/>
        <dbReference type="ChEBI" id="CHEBI:58689"/>
        <dbReference type="ChEBI" id="CHEBI:58818"/>
        <dbReference type="EC" id="4.2.99.20"/>
    </reaction>
</comment>
<keyword evidence="6" id="KW-1185">Reference proteome</keyword>
<dbReference type="GO" id="GO:0070205">
    <property type="term" value="F:2-succinyl-6-hydroxy-2,4-cyclohexadiene-1-carboxylate synthase activity"/>
    <property type="evidence" value="ECO:0007669"/>
    <property type="project" value="UniProtKB-UniRule"/>
</dbReference>
<dbReference type="SUPFAM" id="SSF53474">
    <property type="entry name" value="alpha/beta-Hydrolases"/>
    <property type="match status" value="1"/>
</dbReference>
<dbReference type="EC" id="4.2.99.20" evidence="3"/>
<evidence type="ECO:0000256" key="3">
    <source>
        <dbReference type="HAMAP-Rule" id="MF_01660"/>
    </source>
</evidence>
<dbReference type="UniPathway" id="UPA00079"/>
<comment type="subunit">
    <text evidence="3">Monomer.</text>
</comment>
<sequence>MNINGIEYHVEVHHPEQQKVLVLLHGFTGSTHTWHSAIPYLLDYRIVLIDLLGHGRTMSPEHQARYRMAYQLQDLKELFRQLQLDEFVLAGYSMGGRTALAYACTYPAGIRRLILESASPGLRTESERHLRREQDQKLAERIERDGIIEFISFWENLPMFETQRNLPSAIRQAVREERLNQHPSGLAGSLYGMGTGAQAPYWDQLEQLACPVLLLTGTDDNKFTAIAREMKEQISRVTHIEMEAGHAIHVEKPEEFATIIRQQLKNDF</sequence>
<dbReference type="Pfam" id="PF00561">
    <property type="entry name" value="Abhydrolase_1"/>
    <property type="match status" value="1"/>
</dbReference>